<accession>A0A0M2UQU6</accession>
<evidence type="ECO:0000256" key="4">
    <source>
        <dbReference type="ARBA" id="ARBA00022692"/>
    </source>
</evidence>
<comment type="similarity">
    <text evidence="2 7">Belongs to the UPF0056 (MarC) family.</text>
</comment>
<dbReference type="PANTHER" id="PTHR33508">
    <property type="entry name" value="UPF0056 MEMBRANE PROTEIN YHCE"/>
    <property type="match status" value="1"/>
</dbReference>
<evidence type="ECO:0000256" key="1">
    <source>
        <dbReference type="ARBA" id="ARBA00004651"/>
    </source>
</evidence>
<feature type="transmembrane region" description="Helical" evidence="7">
    <location>
        <begin position="209"/>
        <end position="234"/>
    </location>
</feature>
<feature type="transmembrane region" description="Helical" evidence="7">
    <location>
        <begin position="169"/>
        <end position="188"/>
    </location>
</feature>
<name>A0A0M2UQU6_9BACT</name>
<gene>
    <name evidence="8" type="ORF">BROFUL_03088</name>
</gene>
<feature type="transmembrane region" description="Helical" evidence="7">
    <location>
        <begin position="60"/>
        <end position="79"/>
    </location>
</feature>
<dbReference type="GO" id="GO:0005886">
    <property type="term" value="C:plasma membrane"/>
    <property type="evidence" value="ECO:0007669"/>
    <property type="project" value="UniProtKB-SubCell"/>
</dbReference>
<feature type="transmembrane region" description="Helical" evidence="7">
    <location>
        <begin position="99"/>
        <end position="117"/>
    </location>
</feature>
<proteinExistence type="inferred from homology"/>
<organism evidence="8 9">
    <name type="scientific">Candidatus Brocadia fulgida</name>
    <dbReference type="NCBI Taxonomy" id="380242"/>
    <lineage>
        <taxon>Bacteria</taxon>
        <taxon>Pseudomonadati</taxon>
        <taxon>Planctomycetota</taxon>
        <taxon>Candidatus Brocadiia</taxon>
        <taxon>Candidatus Brocadiales</taxon>
        <taxon>Candidatus Brocadiaceae</taxon>
        <taxon>Candidatus Brocadia</taxon>
    </lineage>
</organism>
<evidence type="ECO:0000256" key="2">
    <source>
        <dbReference type="ARBA" id="ARBA00009784"/>
    </source>
</evidence>
<sequence length="302" mass="32968">MTATIHFDGTLHVVIASEAKQSFTHKKQYLLKGVCEKTYKKKRFLYSTTIRRTLSVKRSLFFLGAIIIVFLSFMPPAIAETTSVGQSQPVAAGNQQAEYILNLFGIFFFLFLMLGPMKILAPFAKMTTDTDTKFRRKLALTATLVSTIACLAAAFLGQRSMKSLHISPSATLLAGGIILFLVALRMLMQMYSAPSRSETIPPPPTLAMAVSPLSLPTIVTPYGIAILIILMAAAQEKTRQLGIIGILLGIMVLNYLAMLFAHNLLKFVGVVITLQILSSVLGVLQVALGIEIIFQALIRMGL</sequence>
<dbReference type="PANTHER" id="PTHR33508:SF10">
    <property type="entry name" value="UPF0056 INNER MEMBRANE PROTEIN YHGN"/>
    <property type="match status" value="1"/>
</dbReference>
<feature type="transmembrane region" description="Helical" evidence="7">
    <location>
        <begin position="240"/>
        <end position="260"/>
    </location>
</feature>
<dbReference type="Proteomes" id="UP000034954">
    <property type="component" value="Unassembled WGS sequence"/>
</dbReference>
<comment type="subcellular location">
    <subcellularLocation>
        <location evidence="1 7">Cell membrane</location>
        <topology evidence="1 7">Multi-pass membrane protein</topology>
    </subcellularLocation>
</comment>
<dbReference type="Pfam" id="PF01914">
    <property type="entry name" value="MarC"/>
    <property type="match status" value="1"/>
</dbReference>
<evidence type="ECO:0000313" key="8">
    <source>
        <dbReference type="EMBL" id="KKO18242.1"/>
    </source>
</evidence>
<comment type="caution">
    <text evidence="8">The sequence shown here is derived from an EMBL/GenBank/DDBJ whole genome shotgun (WGS) entry which is preliminary data.</text>
</comment>
<evidence type="ECO:0000256" key="5">
    <source>
        <dbReference type="ARBA" id="ARBA00022989"/>
    </source>
</evidence>
<dbReference type="AlphaFoldDB" id="A0A0M2UQU6"/>
<evidence type="ECO:0000256" key="6">
    <source>
        <dbReference type="ARBA" id="ARBA00023136"/>
    </source>
</evidence>
<evidence type="ECO:0000256" key="7">
    <source>
        <dbReference type="RuleBase" id="RU362048"/>
    </source>
</evidence>
<keyword evidence="3" id="KW-1003">Cell membrane</keyword>
<dbReference type="EMBL" id="LAQJ01000285">
    <property type="protein sequence ID" value="KKO18242.1"/>
    <property type="molecule type" value="Genomic_DNA"/>
</dbReference>
<reference evidence="8 9" key="1">
    <citation type="journal article" date="2013" name="BMC Microbiol.">
        <title>Identification of the type II cytochrome c maturation pathway in anammox bacteria by comparative genomics.</title>
        <authorList>
            <person name="Ferousi C."/>
            <person name="Speth D.R."/>
            <person name="Reimann J."/>
            <person name="Op den Camp H.J."/>
            <person name="Allen J.W."/>
            <person name="Keltjens J.T."/>
            <person name="Jetten M.S."/>
        </authorList>
    </citation>
    <scope>NUCLEOTIDE SEQUENCE [LARGE SCALE GENOMIC DNA]</scope>
    <source>
        <strain evidence="8">RU1</strain>
    </source>
</reference>
<keyword evidence="9" id="KW-1185">Reference proteome</keyword>
<evidence type="ECO:0000256" key="3">
    <source>
        <dbReference type="ARBA" id="ARBA00022475"/>
    </source>
</evidence>
<feature type="transmembrane region" description="Helical" evidence="7">
    <location>
        <begin position="138"/>
        <end position="157"/>
    </location>
</feature>
<comment type="caution">
    <text evidence="7">Lacks conserved residue(s) required for the propagation of feature annotation.</text>
</comment>
<keyword evidence="6 7" id="KW-0472">Membrane</keyword>
<keyword evidence="4 7" id="KW-0812">Transmembrane</keyword>
<dbReference type="InterPro" id="IPR002771">
    <property type="entry name" value="Multi_antbiot-R_MarC"/>
</dbReference>
<keyword evidence="5 7" id="KW-1133">Transmembrane helix</keyword>
<feature type="transmembrane region" description="Helical" evidence="7">
    <location>
        <begin position="267"/>
        <end position="298"/>
    </location>
</feature>
<protein>
    <recommendedName>
        <fullName evidence="7">UPF0056 membrane protein</fullName>
    </recommendedName>
</protein>
<evidence type="ECO:0000313" key="9">
    <source>
        <dbReference type="Proteomes" id="UP000034954"/>
    </source>
</evidence>